<protein>
    <recommendedName>
        <fullName evidence="3">IrrE N-terminal-like domain-containing protein</fullName>
    </recommendedName>
</protein>
<gene>
    <name evidence="1" type="ORF">CL1_5</name>
</gene>
<organism evidence="1 2">
    <name type="scientific">Lactobacillus phage CL1</name>
    <dbReference type="NCBI Taxonomy" id="1739607"/>
    <lineage>
        <taxon>Viruses</taxon>
        <taxon>Duplodnaviria</taxon>
        <taxon>Heunggongvirae</taxon>
        <taxon>Uroviricota</taxon>
        <taxon>Caudoviricetes</taxon>
        <taxon>Colunavirus</taxon>
        <taxon>Colunavirus CL1</taxon>
    </lineage>
</organism>
<accession>A0A0P0IJC4</accession>
<keyword evidence="2" id="KW-1185">Reference proteome</keyword>
<evidence type="ECO:0000313" key="2">
    <source>
        <dbReference type="Proteomes" id="UP000201898"/>
    </source>
</evidence>
<name>A0A0P0IJC4_9CAUD</name>
<proteinExistence type="predicted"/>
<dbReference type="Proteomes" id="UP000201898">
    <property type="component" value="Segment"/>
</dbReference>
<reference evidence="1 2" key="1">
    <citation type="journal article" date="2016" name="Appl. Environ. Microbiol.">
        <title>Genomic Diversity of Phages Infecting Probiotic Strains of Lactobacillus paracasei.</title>
        <authorList>
            <person name="Mercanti D.J."/>
            <person name="Rousseau G.M."/>
            <person name="Capra M.L."/>
            <person name="Quiberoni A."/>
            <person name="Tremblay D.M."/>
            <person name="Labrie S.J."/>
            <person name="Moineau S."/>
        </authorList>
    </citation>
    <scope>NUCLEOTIDE SEQUENCE [LARGE SCALE GENOMIC DNA]</scope>
</reference>
<dbReference type="RefSeq" id="YP_009206661.1">
    <property type="nucleotide sequence ID" value="NC_028888.1"/>
</dbReference>
<evidence type="ECO:0000313" key="1">
    <source>
        <dbReference type="EMBL" id="ALJ97715.1"/>
    </source>
</evidence>
<sequence>MKLPEKVLIDDIEYKVEEVSHKELQLSSEDLKGDYWGDTRYKKASIRVCEGMAEDEVKITLVHEIIHAILQERGFDQQNNDEELVDGLAHALRMLVKQNPELIKEVLS</sequence>
<dbReference type="KEGG" id="vg:26633145"/>
<dbReference type="EMBL" id="KR905066">
    <property type="protein sequence ID" value="ALJ97715.1"/>
    <property type="molecule type" value="Genomic_DNA"/>
</dbReference>
<dbReference type="GeneID" id="26633145"/>
<dbReference type="OrthoDB" id="32237at10239"/>
<evidence type="ECO:0008006" key="3">
    <source>
        <dbReference type="Google" id="ProtNLM"/>
    </source>
</evidence>